<evidence type="ECO:0000256" key="1">
    <source>
        <dbReference type="SAM" id="MobiDB-lite"/>
    </source>
</evidence>
<accession>A0A430FD80</accession>
<organism evidence="2 3">
    <name type="scientific">Bifidobacterium callimiconis</name>
    <dbReference type="NCBI Taxonomy" id="2306973"/>
    <lineage>
        <taxon>Bacteria</taxon>
        <taxon>Bacillati</taxon>
        <taxon>Actinomycetota</taxon>
        <taxon>Actinomycetes</taxon>
        <taxon>Bifidobacteriales</taxon>
        <taxon>Bifidobacteriaceae</taxon>
        <taxon>Bifidobacterium</taxon>
    </lineage>
</organism>
<keyword evidence="3" id="KW-1185">Reference proteome</keyword>
<dbReference type="OrthoDB" id="5422202at2"/>
<feature type="region of interest" description="Disordered" evidence="1">
    <location>
        <begin position="1"/>
        <end position="57"/>
    </location>
</feature>
<feature type="compositionally biased region" description="Polar residues" evidence="1">
    <location>
        <begin position="1"/>
        <end position="12"/>
    </location>
</feature>
<gene>
    <name evidence="2" type="ORF">D2E23_1413</name>
</gene>
<dbReference type="InterPro" id="IPR007139">
    <property type="entry name" value="DUF349"/>
</dbReference>
<reference evidence="2 3" key="1">
    <citation type="submission" date="2018-09" db="EMBL/GenBank/DDBJ databases">
        <title>Characterization of the phylogenetic diversity of five novel species belonging to the genus Bifidobacterium.</title>
        <authorList>
            <person name="Lugli G.A."/>
            <person name="Duranti S."/>
            <person name="Milani C."/>
        </authorList>
    </citation>
    <scope>NUCLEOTIDE SEQUENCE [LARGE SCALE GENOMIC DNA]</scope>
    <source>
        <strain evidence="2 3">2028B</strain>
    </source>
</reference>
<feature type="region of interest" description="Disordered" evidence="1">
    <location>
        <begin position="411"/>
        <end position="430"/>
    </location>
</feature>
<dbReference type="RefSeq" id="WP_126030265.1">
    <property type="nucleotide sequence ID" value="NZ_JAFEJY010000002.1"/>
</dbReference>
<dbReference type="Proteomes" id="UP000288607">
    <property type="component" value="Unassembled WGS sequence"/>
</dbReference>
<dbReference type="EMBL" id="QXGJ01000006">
    <property type="protein sequence ID" value="RSX50748.1"/>
    <property type="molecule type" value="Genomic_DNA"/>
</dbReference>
<sequence length="471" mass="52085">MSDETATTPENVSANAPKASAPSKAAPKPAAPKPHAPSPAAFAKKTPKVAPVKSSYSDEELAKAEAFGRVADDGTVYVKDGDGEREIGQFTEAGGNDSALRLYATRYLDLKAKLDFLATRLKSQNVKPHDIDDSLKLLEQEITNPPVVGDIAALRTQFEELKAAGAAKKEELAAARKAAVAKAIEERTAIVEKAEALAASLGDSTNWRSTADKFRALFDEWQAHQRTSVRIDKAQADVLWKRFSSARTVFNQSRRKWAQNRDAERARAKSIKEAIIEEADGIKDSTDWGETSRKFNELMDRWKKAGRAGRNDDDALWARFREAADTFFNARQADRDQIDSSEKENLAAKEALLVRAEALLPVKDVKAAKEARQALSKIQDEWDQIGYVPRGDVHRIESRLDAVEKQIKAVEDAEWTQSDPETDARKSSFEEQLTAQLAELSEKIAAESDPKKKAALEAEKATKEQWLNAVK</sequence>
<feature type="compositionally biased region" description="Low complexity" evidence="1">
    <location>
        <begin position="13"/>
        <end position="28"/>
    </location>
</feature>
<name>A0A430FD80_9BIFI</name>
<comment type="caution">
    <text evidence="2">The sequence shown here is derived from an EMBL/GenBank/DDBJ whole genome shotgun (WGS) entry which is preliminary data.</text>
</comment>
<evidence type="ECO:0000313" key="2">
    <source>
        <dbReference type="EMBL" id="RSX50748.1"/>
    </source>
</evidence>
<dbReference type="Pfam" id="PF03993">
    <property type="entry name" value="DUF349"/>
    <property type="match status" value="3"/>
</dbReference>
<dbReference type="AlphaFoldDB" id="A0A430FD80"/>
<evidence type="ECO:0000313" key="3">
    <source>
        <dbReference type="Proteomes" id="UP000288607"/>
    </source>
</evidence>
<proteinExistence type="predicted"/>
<protein>
    <submittedName>
        <fullName evidence="2">DNA repair protein</fullName>
    </submittedName>
</protein>